<feature type="compositionally biased region" description="Polar residues" evidence="1">
    <location>
        <begin position="105"/>
        <end position="114"/>
    </location>
</feature>
<feature type="region of interest" description="Disordered" evidence="1">
    <location>
        <begin position="87"/>
        <end position="158"/>
    </location>
</feature>
<feature type="transmembrane region" description="Helical" evidence="2">
    <location>
        <begin position="184"/>
        <end position="203"/>
    </location>
</feature>
<feature type="compositionally biased region" description="Polar residues" evidence="1">
    <location>
        <begin position="87"/>
        <end position="96"/>
    </location>
</feature>
<dbReference type="Pfam" id="PF14110">
    <property type="entry name" value="DUF4282"/>
    <property type="match status" value="1"/>
</dbReference>
<evidence type="ECO:0000256" key="1">
    <source>
        <dbReference type="SAM" id="MobiDB-lite"/>
    </source>
</evidence>
<name>A0AB37HTR7_9ACTN</name>
<keyword evidence="2" id="KW-0812">Transmembrane</keyword>
<gene>
    <name evidence="3" type="ORF">J5A53_14060</name>
</gene>
<sequence length="253" mass="27571">MSNNQWTGAQDWNAQPQQSNAQDWNAQSAQDWNAPAQQPAQDWNAPAQQPTQDWGASSQDQTTIQPAAQDWNAPAQEQTSVTAAQDWNAQPQQSVPSAPEWGTPGQENTAQQNMQDWNQQAAWGAAQQAQPQQQQPQQQWNDQQQAVPYGGPQQWGGQQQAPSGLAALFDFGFKGSVLKNGIGIIYLVTAICFAVFALFELIAGVSASSQYNVLAAFRSLFVPLALAFVGIILSRAFLEGMAALVKKNDDKQE</sequence>
<reference evidence="3" key="1">
    <citation type="submission" date="2021-03" db="EMBL/GenBank/DDBJ databases">
        <title>Human Oral Microbial Genomes.</title>
        <authorList>
            <person name="Johnston C.D."/>
            <person name="Chen T."/>
            <person name="Dewhirst F.E."/>
        </authorList>
    </citation>
    <scope>NUCLEOTIDE SEQUENCE</scope>
    <source>
        <strain evidence="3">F0714</strain>
    </source>
</reference>
<accession>A0AB37HTR7</accession>
<dbReference type="EMBL" id="CP072385">
    <property type="protein sequence ID" value="QUC10866.1"/>
    <property type="molecule type" value="Genomic_DNA"/>
</dbReference>
<keyword evidence="2" id="KW-1133">Transmembrane helix</keyword>
<feature type="region of interest" description="Disordered" evidence="1">
    <location>
        <begin position="1"/>
        <end position="66"/>
    </location>
</feature>
<evidence type="ECO:0000313" key="3">
    <source>
        <dbReference type="EMBL" id="QUC10866.1"/>
    </source>
</evidence>
<proteinExistence type="predicted"/>
<evidence type="ECO:0000256" key="2">
    <source>
        <dbReference type="SAM" id="Phobius"/>
    </source>
</evidence>
<organism evidence="3 4">
    <name type="scientific">Arachnia propionica</name>
    <dbReference type="NCBI Taxonomy" id="1750"/>
    <lineage>
        <taxon>Bacteria</taxon>
        <taxon>Bacillati</taxon>
        <taxon>Actinomycetota</taxon>
        <taxon>Actinomycetes</taxon>
        <taxon>Propionibacteriales</taxon>
        <taxon>Propionibacteriaceae</taxon>
        <taxon>Arachnia</taxon>
    </lineage>
</organism>
<evidence type="ECO:0000313" key="4">
    <source>
        <dbReference type="Proteomes" id="UP000677180"/>
    </source>
</evidence>
<keyword evidence="2" id="KW-0472">Membrane</keyword>
<feature type="compositionally biased region" description="Low complexity" evidence="1">
    <location>
        <begin position="115"/>
        <end position="158"/>
    </location>
</feature>
<dbReference type="AlphaFoldDB" id="A0AB37HTR7"/>
<protein>
    <submittedName>
        <fullName evidence="3">DUF4282 domain-containing protein</fullName>
    </submittedName>
</protein>
<dbReference type="InterPro" id="IPR025557">
    <property type="entry name" value="DUF4282"/>
</dbReference>
<feature type="transmembrane region" description="Helical" evidence="2">
    <location>
        <begin position="215"/>
        <end position="238"/>
    </location>
</feature>
<dbReference type="RefSeq" id="WP_041696102.1">
    <property type="nucleotide sequence ID" value="NZ_CAJZDL010000142.1"/>
</dbReference>
<dbReference type="Proteomes" id="UP000677180">
    <property type="component" value="Chromosome"/>
</dbReference>